<evidence type="ECO:0000256" key="2">
    <source>
        <dbReference type="ARBA" id="ARBA00023125"/>
    </source>
</evidence>
<keyword evidence="7" id="KW-1185">Reference proteome</keyword>
<dbReference type="InterPro" id="IPR036271">
    <property type="entry name" value="Tet_transcr_reg_TetR-rel_C_sf"/>
</dbReference>
<evidence type="ECO:0000313" key="7">
    <source>
        <dbReference type="Proteomes" id="UP001316189"/>
    </source>
</evidence>
<dbReference type="SUPFAM" id="SSF46689">
    <property type="entry name" value="Homeodomain-like"/>
    <property type="match status" value="1"/>
</dbReference>
<accession>A0ABY5L0T0</accession>
<dbReference type="Gene3D" id="1.10.357.10">
    <property type="entry name" value="Tetracycline Repressor, domain 2"/>
    <property type="match status" value="1"/>
</dbReference>
<keyword evidence="1" id="KW-0805">Transcription regulation</keyword>
<sequence length="205" mass="22070">MNQRRDAQRNRARLIAAAAEVFREEGAAAPLDLVARRADVGRGTLYRHFPDRGALIASVLEMRVDALEQYARDYPGDDLLEHLLTEIYGLQLDAPGLITAVRTSAAPPEPLESMLQRTGALLRSAFTRARAARVIREDATEADVMLAIAMLDGAVAARSRMPDDASVEPALAIVLRGLRSAARLGAPIPTASLRLPTAQDLDPGA</sequence>
<evidence type="ECO:0000313" key="6">
    <source>
        <dbReference type="EMBL" id="UUI75688.1"/>
    </source>
</evidence>
<dbReference type="Pfam" id="PF00440">
    <property type="entry name" value="TetR_N"/>
    <property type="match status" value="1"/>
</dbReference>
<feature type="domain" description="HTH tetR-type" evidence="5">
    <location>
        <begin position="8"/>
        <end position="67"/>
    </location>
</feature>
<evidence type="ECO:0000256" key="1">
    <source>
        <dbReference type="ARBA" id="ARBA00023015"/>
    </source>
</evidence>
<dbReference type="PANTHER" id="PTHR30055:SF234">
    <property type="entry name" value="HTH-TYPE TRANSCRIPTIONAL REGULATOR BETI"/>
    <property type="match status" value="1"/>
</dbReference>
<feature type="DNA-binding region" description="H-T-H motif" evidence="4">
    <location>
        <begin position="30"/>
        <end position="49"/>
    </location>
</feature>
<keyword evidence="3" id="KW-0804">Transcription</keyword>
<name>A0ABY5L0T0_9CELL</name>
<evidence type="ECO:0000256" key="3">
    <source>
        <dbReference type="ARBA" id="ARBA00023163"/>
    </source>
</evidence>
<dbReference type="InterPro" id="IPR009057">
    <property type="entry name" value="Homeodomain-like_sf"/>
</dbReference>
<dbReference type="EMBL" id="CP101988">
    <property type="protein sequence ID" value="UUI75688.1"/>
    <property type="molecule type" value="Genomic_DNA"/>
</dbReference>
<dbReference type="PANTHER" id="PTHR30055">
    <property type="entry name" value="HTH-TYPE TRANSCRIPTIONAL REGULATOR RUTR"/>
    <property type="match status" value="1"/>
</dbReference>
<dbReference type="PROSITE" id="PS50977">
    <property type="entry name" value="HTH_TETR_2"/>
    <property type="match status" value="1"/>
</dbReference>
<reference evidence="6 7" key="1">
    <citation type="submission" date="2022-07" db="EMBL/GenBank/DDBJ databases">
        <title>Novel species in genus cellulomonas.</title>
        <authorList>
            <person name="Ye L."/>
        </authorList>
    </citation>
    <scope>NUCLEOTIDE SEQUENCE [LARGE SCALE GENOMIC DNA]</scope>
    <source>
        <strain evidence="7">zg-Y338</strain>
    </source>
</reference>
<dbReference type="InterPro" id="IPR050109">
    <property type="entry name" value="HTH-type_TetR-like_transc_reg"/>
</dbReference>
<organism evidence="6 7">
    <name type="scientific">Cellulomonas chengniuliangii</name>
    <dbReference type="NCBI Taxonomy" id="2968084"/>
    <lineage>
        <taxon>Bacteria</taxon>
        <taxon>Bacillati</taxon>
        <taxon>Actinomycetota</taxon>
        <taxon>Actinomycetes</taxon>
        <taxon>Micrococcales</taxon>
        <taxon>Cellulomonadaceae</taxon>
        <taxon>Cellulomonas</taxon>
    </lineage>
</organism>
<evidence type="ECO:0000259" key="5">
    <source>
        <dbReference type="PROSITE" id="PS50977"/>
    </source>
</evidence>
<dbReference type="RefSeq" id="WP_227568221.1">
    <property type="nucleotide sequence ID" value="NZ_CP101988.1"/>
</dbReference>
<dbReference type="InterPro" id="IPR001647">
    <property type="entry name" value="HTH_TetR"/>
</dbReference>
<protein>
    <submittedName>
        <fullName evidence="6">TetR/AcrR family transcriptional regulator</fullName>
    </submittedName>
</protein>
<dbReference type="SUPFAM" id="SSF48498">
    <property type="entry name" value="Tetracyclin repressor-like, C-terminal domain"/>
    <property type="match status" value="1"/>
</dbReference>
<proteinExistence type="predicted"/>
<dbReference type="PRINTS" id="PR00455">
    <property type="entry name" value="HTHTETR"/>
</dbReference>
<dbReference type="Proteomes" id="UP001316189">
    <property type="component" value="Chromosome"/>
</dbReference>
<gene>
    <name evidence="6" type="ORF">NP064_01845</name>
</gene>
<evidence type="ECO:0000256" key="4">
    <source>
        <dbReference type="PROSITE-ProRule" id="PRU00335"/>
    </source>
</evidence>
<keyword evidence="2 4" id="KW-0238">DNA-binding</keyword>